<sequence>MILLPLCVAWICRRIVFSFFSPIRHRPPAPVPHHRLPAPAPHHRPPPRHAPPPPPPRRAMAAPGAGLAAPAMA</sequence>
<reference evidence="3 4" key="1">
    <citation type="submission" date="2018-04" db="EMBL/GenBank/DDBJ databases">
        <title>WGS assembly of Panicum hallii var. hallii HAL2.</title>
        <authorList>
            <person name="Lovell J."/>
            <person name="Jenkins J."/>
            <person name="Lowry D."/>
            <person name="Mamidi S."/>
            <person name="Sreedasyam A."/>
            <person name="Weng X."/>
            <person name="Barry K."/>
            <person name="Bonette J."/>
            <person name="Campitelli B."/>
            <person name="Daum C."/>
            <person name="Gordon S."/>
            <person name="Gould B."/>
            <person name="Lipzen A."/>
            <person name="MacQueen A."/>
            <person name="Palacio-Mejia J."/>
            <person name="Plott C."/>
            <person name="Shakirov E."/>
            <person name="Shu S."/>
            <person name="Yoshinaga Y."/>
            <person name="Zane M."/>
            <person name="Rokhsar D."/>
            <person name="Grimwood J."/>
            <person name="Schmutz J."/>
            <person name="Juenger T."/>
        </authorList>
    </citation>
    <scope>NUCLEOTIDE SEQUENCE [LARGE SCALE GENOMIC DNA]</scope>
    <source>
        <strain evidence="4">cv. HAL2</strain>
    </source>
</reference>
<feature type="compositionally biased region" description="Basic residues" evidence="1">
    <location>
        <begin position="25"/>
        <end position="47"/>
    </location>
</feature>
<feature type="chain" id="PRO_5015582382" evidence="2">
    <location>
        <begin position="19"/>
        <end position="73"/>
    </location>
</feature>
<evidence type="ECO:0000256" key="1">
    <source>
        <dbReference type="SAM" id="MobiDB-lite"/>
    </source>
</evidence>
<evidence type="ECO:0000313" key="3">
    <source>
        <dbReference type="EMBL" id="PUZ68767.1"/>
    </source>
</evidence>
<dbReference type="Gramene" id="PUZ68767">
    <property type="protein sequence ID" value="PUZ68767"/>
    <property type="gene ID" value="GQ55_2G055400"/>
</dbReference>
<dbReference type="Proteomes" id="UP000244336">
    <property type="component" value="Chromosome 2"/>
</dbReference>
<feature type="compositionally biased region" description="Pro residues" evidence="1">
    <location>
        <begin position="48"/>
        <end position="57"/>
    </location>
</feature>
<feature type="compositionally biased region" description="Low complexity" evidence="1">
    <location>
        <begin position="58"/>
        <end position="73"/>
    </location>
</feature>
<proteinExistence type="predicted"/>
<evidence type="ECO:0000313" key="4">
    <source>
        <dbReference type="Proteomes" id="UP000244336"/>
    </source>
</evidence>
<dbReference type="EMBL" id="CM009750">
    <property type="protein sequence ID" value="PUZ68767.1"/>
    <property type="molecule type" value="Genomic_DNA"/>
</dbReference>
<keyword evidence="2" id="KW-0732">Signal</keyword>
<gene>
    <name evidence="3" type="ORF">GQ55_2G055400</name>
</gene>
<name>A0A2T7ELQ1_9POAL</name>
<protein>
    <submittedName>
        <fullName evidence="3">Uncharacterized protein</fullName>
    </submittedName>
</protein>
<feature type="region of interest" description="Disordered" evidence="1">
    <location>
        <begin position="25"/>
        <end position="73"/>
    </location>
</feature>
<dbReference type="AlphaFoldDB" id="A0A2T7ELQ1"/>
<accession>A0A2T7ELQ1</accession>
<evidence type="ECO:0000256" key="2">
    <source>
        <dbReference type="SAM" id="SignalP"/>
    </source>
</evidence>
<feature type="signal peptide" evidence="2">
    <location>
        <begin position="1"/>
        <end position="18"/>
    </location>
</feature>
<organism evidence="3 4">
    <name type="scientific">Panicum hallii var. hallii</name>
    <dbReference type="NCBI Taxonomy" id="1504633"/>
    <lineage>
        <taxon>Eukaryota</taxon>
        <taxon>Viridiplantae</taxon>
        <taxon>Streptophyta</taxon>
        <taxon>Embryophyta</taxon>
        <taxon>Tracheophyta</taxon>
        <taxon>Spermatophyta</taxon>
        <taxon>Magnoliopsida</taxon>
        <taxon>Liliopsida</taxon>
        <taxon>Poales</taxon>
        <taxon>Poaceae</taxon>
        <taxon>PACMAD clade</taxon>
        <taxon>Panicoideae</taxon>
        <taxon>Panicodae</taxon>
        <taxon>Paniceae</taxon>
        <taxon>Panicinae</taxon>
        <taxon>Panicum</taxon>
        <taxon>Panicum sect. Panicum</taxon>
    </lineage>
</organism>
<keyword evidence="4" id="KW-1185">Reference proteome</keyword>